<evidence type="ECO:0000313" key="4">
    <source>
        <dbReference type="EMBL" id="RZN55600.1"/>
    </source>
</evidence>
<organism evidence="4 6">
    <name type="scientific">Thermoproteota archaeon</name>
    <dbReference type="NCBI Taxonomy" id="2056631"/>
    <lineage>
        <taxon>Archaea</taxon>
        <taxon>Thermoproteota</taxon>
    </lineage>
</organism>
<dbReference type="GO" id="GO:0007155">
    <property type="term" value="P:cell adhesion"/>
    <property type="evidence" value="ECO:0007669"/>
    <property type="project" value="InterPro"/>
</dbReference>
<dbReference type="InterPro" id="IPR050492">
    <property type="entry name" value="Bact_metal-bind_prot9"/>
</dbReference>
<comment type="caution">
    <text evidence="4">The sequence shown here is derived from an EMBL/GenBank/DDBJ whole genome shotgun (WGS) entry which is preliminary data.</text>
</comment>
<sequence>MKKVLLVSILLLLIVGTVIAYSVTFSSNPIKSEKIKVVATFYPLAYLAEKIGGERVSVYTLIPYNVEVHDWQPSPSDIITIENSDIIILNGAGLDWWFKSEILPLINTSGKIIVDTTEGLPLILHNNQYDPHTWLSPYMAKLQAEKILSAFIKKDPLGEKYYEERFKEIESKLNEIDEKYLIELENKKKDIIIVSHEAFGYLAERYGFKQIGIIGLSAEEEPSPKLISEIIELMKTYNITTLYFDPIYSDKYVKIIKNELENKLGNVNILKIYLCLGPIDNKDYFEQLEENLESLKKGLVE</sequence>
<dbReference type="PRINTS" id="PR00690">
    <property type="entry name" value="ADHESNFAMILY"/>
</dbReference>
<evidence type="ECO:0000256" key="2">
    <source>
        <dbReference type="ARBA" id="ARBA00022448"/>
    </source>
</evidence>
<evidence type="ECO:0000313" key="5">
    <source>
        <dbReference type="EMBL" id="TDA39832.1"/>
    </source>
</evidence>
<dbReference type="PANTHER" id="PTHR42953:SF3">
    <property type="entry name" value="HIGH-AFFINITY ZINC UPTAKE SYSTEM PROTEIN ZNUA"/>
    <property type="match status" value="1"/>
</dbReference>
<dbReference type="SUPFAM" id="SSF53807">
    <property type="entry name" value="Helical backbone' metal receptor"/>
    <property type="match status" value="1"/>
</dbReference>
<reference evidence="4 6" key="2">
    <citation type="journal article" date="2019" name="Nat. Microbiol.">
        <title>Wide diversity of methane and short-chain alkane metabolisms in uncultured archaea.</title>
        <authorList>
            <person name="Borrel G."/>
            <person name="Adam P.S."/>
            <person name="McKay L.J."/>
            <person name="Chen L.X."/>
            <person name="Sierra-Garcia I.N."/>
            <person name="Sieber C.M."/>
            <person name="Letourneur Q."/>
            <person name="Ghozlane A."/>
            <person name="Andersen G.L."/>
            <person name="Li W.J."/>
            <person name="Hallam S.J."/>
            <person name="Muyzer G."/>
            <person name="de Oliveira V.M."/>
            <person name="Inskeep W.P."/>
            <person name="Banfield J.F."/>
            <person name="Gribaldo S."/>
        </authorList>
    </citation>
    <scope>NUCLEOTIDE SEQUENCE [LARGE SCALE GENOMIC DNA]</scope>
    <source>
        <strain evidence="4">Verst-YHS</strain>
    </source>
</reference>
<reference evidence="5 7" key="1">
    <citation type="journal article" date="2019" name="Nat. Microbiol.">
        <title>Expanding anaerobic alkane metabolism in the domain of Archaea.</title>
        <authorList>
            <person name="Wang Y."/>
            <person name="Wegener G."/>
            <person name="Hou J."/>
            <person name="Wang F."/>
            <person name="Xiao X."/>
        </authorList>
    </citation>
    <scope>NUCLEOTIDE SEQUENCE [LARGE SCALE GENOMIC DNA]</scope>
    <source>
        <strain evidence="5">WYZ-LMO11</strain>
    </source>
</reference>
<accession>A0A520KF27</accession>
<dbReference type="InterPro" id="IPR006129">
    <property type="entry name" value="AdhesinB"/>
</dbReference>
<comment type="similarity">
    <text evidence="1">Belongs to the bacterial solute-binding protein 9 family.</text>
</comment>
<dbReference type="PANTHER" id="PTHR42953">
    <property type="entry name" value="HIGH-AFFINITY ZINC UPTAKE SYSTEM PROTEIN ZNUA-RELATED"/>
    <property type="match status" value="1"/>
</dbReference>
<dbReference type="Proteomes" id="UP000316080">
    <property type="component" value="Unassembled WGS sequence"/>
</dbReference>
<dbReference type="InterPro" id="IPR006127">
    <property type="entry name" value="ZnuA-like"/>
</dbReference>
<keyword evidence="3" id="KW-0732">Signal</keyword>
<dbReference type="GO" id="GO:0046872">
    <property type="term" value="F:metal ion binding"/>
    <property type="evidence" value="ECO:0007669"/>
    <property type="project" value="InterPro"/>
</dbReference>
<dbReference type="EMBL" id="QNVI01000019">
    <property type="protein sequence ID" value="TDA39832.1"/>
    <property type="molecule type" value="Genomic_DNA"/>
</dbReference>
<dbReference type="PRINTS" id="PR00691">
    <property type="entry name" value="ADHESINB"/>
</dbReference>
<keyword evidence="2" id="KW-0813">Transport</keyword>
<dbReference type="EMBL" id="RXIH01000040">
    <property type="protein sequence ID" value="RZN55600.1"/>
    <property type="molecule type" value="Genomic_DNA"/>
</dbReference>
<evidence type="ECO:0000256" key="1">
    <source>
        <dbReference type="ARBA" id="ARBA00011028"/>
    </source>
</evidence>
<evidence type="ECO:0000313" key="6">
    <source>
        <dbReference type="Proteomes" id="UP000316080"/>
    </source>
</evidence>
<dbReference type="Pfam" id="PF01297">
    <property type="entry name" value="ZnuA"/>
    <property type="match status" value="1"/>
</dbReference>
<protein>
    <recommendedName>
        <fullName evidence="8">Zinc ABC transporter substrate-binding protein</fullName>
    </recommendedName>
</protein>
<proteinExistence type="inferred from homology"/>
<dbReference type="Gene3D" id="3.40.50.1980">
    <property type="entry name" value="Nitrogenase molybdenum iron protein domain"/>
    <property type="match status" value="2"/>
</dbReference>
<dbReference type="InterPro" id="IPR006128">
    <property type="entry name" value="Lipoprotein_PsaA-like"/>
</dbReference>
<evidence type="ECO:0000313" key="7">
    <source>
        <dbReference type="Proteomes" id="UP000317265"/>
    </source>
</evidence>
<evidence type="ECO:0008006" key="8">
    <source>
        <dbReference type="Google" id="ProtNLM"/>
    </source>
</evidence>
<dbReference type="Proteomes" id="UP000317265">
    <property type="component" value="Unassembled WGS sequence"/>
</dbReference>
<gene>
    <name evidence="5" type="ORF">DSO09_01660</name>
    <name evidence="4" type="ORF">EF809_04945</name>
</gene>
<dbReference type="GO" id="GO:0030001">
    <property type="term" value="P:metal ion transport"/>
    <property type="evidence" value="ECO:0007669"/>
    <property type="project" value="InterPro"/>
</dbReference>
<name>A0A520KF27_9CREN</name>
<dbReference type="AlphaFoldDB" id="A0A520KF27"/>
<evidence type="ECO:0000256" key="3">
    <source>
        <dbReference type="ARBA" id="ARBA00022729"/>
    </source>
</evidence>